<evidence type="ECO:0000313" key="12">
    <source>
        <dbReference type="Proteomes" id="UP000596660"/>
    </source>
</evidence>
<keyword evidence="4" id="KW-0812">Transmembrane</keyword>
<dbReference type="InterPro" id="IPR036396">
    <property type="entry name" value="Cyt_P450_sf"/>
</dbReference>
<dbReference type="PANTHER" id="PTHR47947">
    <property type="entry name" value="CYTOCHROME P450 82C3-RELATED"/>
    <property type="match status" value="1"/>
</dbReference>
<evidence type="ECO:0000256" key="4">
    <source>
        <dbReference type="ARBA" id="ARBA00022692"/>
    </source>
</evidence>
<evidence type="ECO:0000256" key="7">
    <source>
        <dbReference type="ARBA" id="ARBA00023002"/>
    </source>
</evidence>
<name>A0A803N2U7_CHEQI</name>
<dbReference type="GO" id="GO:0020037">
    <property type="term" value="F:heme binding"/>
    <property type="evidence" value="ECO:0007669"/>
    <property type="project" value="InterPro"/>
</dbReference>
<keyword evidence="6" id="KW-1133">Transmembrane helix</keyword>
<dbReference type="GO" id="GO:0005506">
    <property type="term" value="F:iron ion binding"/>
    <property type="evidence" value="ECO:0007669"/>
    <property type="project" value="InterPro"/>
</dbReference>
<dbReference type="Pfam" id="PF00067">
    <property type="entry name" value="p450"/>
    <property type="match status" value="1"/>
</dbReference>
<evidence type="ECO:0000256" key="8">
    <source>
        <dbReference type="ARBA" id="ARBA00023004"/>
    </source>
</evidence>
<evidence type="ECO:0000256" key="9">
    <source>
        <dbReference type="ARBA" id="ARBA00023033"/>
    </source>
</evidence>
<evidence type="ECO:0000256" key="10">
    <source>
        <dbReference type="ARBA" id="ARBA00023136"/>
    </source>
</evidence>
<dbReference type="GO" id="GO:0016705">
    <property type="term" value="F:oxidoreductase activity, acting on paired donors, with incorporation or reduction of molecular oxygen"/>
    <property type="evidence" value="ECO:0007669"/>
    <property type="project" value="InterPro"/>
</dbReference>
<keyword evidence="10" id="KW-0472">Membrane</keyword>
<evidence type="ECO:0000256" key="5">
    <source>
        <dbReference type="ARBA" id="ARBA00022723"/>
    </source>
</evidence>
<dbReference type="SUPFAM" id="SSF48264">
    <property type="entry name" value="Cytochrome P450"/>
    <property type="match status" value="1"/>
</dbReference>
<keyword evidence="5" id="KW-0479">Metal-binding</keyword>
<dbReference type="Gramene" id="AUR62039503-RA">
    <property type="protein sequence ID" value="AUR62039503-RA:cds"/>
    <property type="gene ID" value="AUR62039503"/>
</dbReference>
<comment type="similarity">
    <text evidence="2">Belongs to the cytochrome P450 family.</text>
</comment>
<accession>A0A803N2U7</accession>
<evidence type="ECO:0000313" key="11">
    <source>
        <dbReference type="EnsemblPlants" id="AUR62039503-RA:cds"/>
    </source>
</evidence>
<evidence type="ECO:0000256" key="2">
    <source>
        <dbReference type="ARBA" id="ARBA00010617"/>
    </source>
</evidence>
<sequence length="277" mass="31625">MSVGIRIDEIKHMLSKLLQDGISAGDDDGYTKVEVKSVIRGMVLNMLLRMLVGKRYYNGKGQVMDSEEARQYTDIITEAIELFITLDPADVLHVLRWIDYGGFLKRNKQLAKKADAFLQGLIDEHTSEEVNVHKNTEDQPLINRLLSLQKFEPELYSNETIKDTSTTAMKCAVSELLKNPDVMNKVRSEMENQTGQENLIDELDLPRIQTLQNVILETLRIRACPEAMMGNRMMGLVLGPLIQCFDWKQVCHEEQPLEAMYKPRPIITKILSSTRSL</sequence>
<keyword evidence="7" id="KW-0560">Oxidoreductase</keyword>
<keyword evidence="9" id="KW-0503">Monooxygenase</keyword>
<dbReference type="Proteomes" id="UP000596660">
    <property type="component" value="Unplaced"/>
</dbReference>
<proteinExistence type="inferred from homology"/>
<dbReference type="Gene3D" id="1.10.630.10">
    <property type="entry name" value="Cytochrome P450"/>
    <property type="match status" value="1"/>
</dbReference>
<dbReference type="GO" id="GO:0004497">
    <property type="term" value="F:monooxygenase activity"/>
    <property type="evidence" value="ECO:0007669"/>
    <property type="project" value="UniProtKB-KW"/>
</dbReference>
<dbReference type="EnsemblPlants" id="AUR62039503-RA">
    <property type="protein sequence ID" value="AUR62039503-RA:cds"/>
    <property type="gene ID" value="AUR62039503"/>
</dbReference>
<evidence type="ECO:0000256" key="3">
    <source>
        <dbReference type="ARBA" id="ARBA00022617"/>
    </source>
</evidence>
<comment type="subcellular location">
    <subcellularLocation>
        <location evidence="1">Membrane</location>
        <topology evidence="1">Single-pass membrane protein</topology>
    </subcellularLocation>
</comment>
<reference evidence="11" key="2">
    <citation type="submission" date="2021-03" db="UniProtKB">
        <authorList>
            <consortium name="EnsemblPlants"/>
        </authorList>
    </citation>
    <scope>IDENTIFICATION</scope>
</reference>
<dbReference type="InterPro" id="IPR050651">
    <property type="entry name" value="Plant_Cytochrome_P450_Monoox"/>
</dbReference>
<keyword evidence="8" id="KW-0408">Iron</keyword>
<dbReference type="InterPro" id="IPR001128">
    <property type="entry name" value="Cyt_P450"/>
</dbReference>
<protein>
    <submittedName>
        <fullName evidence="11">Uncharacterized protein</fullName>
    </submittedName>
</protein>
<evidence type="ECO:0000256" key="6">
    <source>
        <dbReference type="ARBA" id="ARBA00022989"/>
    </source>
</evidence>
<dbReference type="AlphaFoldDB" id="A0A803N2U7"/>
<dbReference type="OMA" id="RIRACPE"/>
<keyword evidence="12" id="KW-1185">Reference proteome</keyword>
<organism evidence="11 12">
    <name type="scientific">Chenopodium quinoa</name>
    <name type="common">Quinoa</name>
    <dbReference type="NCBI Taxonomy" id="63459"/>
    <lineage>
        <taxon>Eukaryota</taxon>
        <taxon>Viridiplantae</taxon>
        <taxon>Streptophyta</taxon>
        <taxon>Embryophyta</taxon>
        <taxon>Tracheophyta</taxon>
        <taxon>Spermatophyta</taxon>
        <taxon>Magnoliopsida</taxon>
        <taxon>eudicotyledons</taxon>
        <taxon>Gunneridae</taxon>
        <taxon>Pentapetalae</taxon>
        <taxon>Caryophyllales</taxon>
        <taxon>Chenopodiaceae</taxon>
        <taxon>Chenopodioideae</taxon>
        <taxon>Atripliceae</taxon>
        <taxon>Chenopodium</taxon>
    </lineage>
</organism>
<dbReference type="PANTHER" id="PTHR47947:SF62">
    <property type="entry name" value="CYTOCHROME P450, FAMILY 81, SUBFAMILY D, POLYPEPTIDE 5"/>
    <property type="match status" value="1"/>
</dbReference>
<reference evidence="11" key="1">
    <citation type="journal article" date="2017" name="Nature">
        <title>The genome of Chenopodium quinoa.</title>
        <authorList>
            <person name="Jarvis D.E."/>
            <person name="Ho Y.S."/>
            <person name="Lightfoot D.J."/>
            <person name="Schmoeckel S.M."/>
            <person name="Li B."/>
            <person name="Borm T.J.A."/>
            <person name="Ohyanagi H."/>
            <person name="Mineta K."/>
            <person name="Michell C.T."/>
            <person name="Saber N."/>
            <person name="Kharbatia N.M."/>
            <person name="Rupper R.R."/>
            <person name="Sharp A.R."/>
            <person name="Dally N."/>
            <person name="Boughton B.A."/>
            <person name="Woo Y.H."/>
            <person name="Gao G."/>
            <person name="Schijlen E.G.W.M."/>
            <person name="Guo X."/>
            <person name="Momin A.A."/>
            <person name="Negrao S."/>
            <person name="Al-Babili S."/>
            <person name="Gehring C."/>
            <person name="Roessner U."/>
            <person name="Jung C."/>
            <person name="Murphy K."/>
            <person name="Arold S.T."/>
            <person name="Gojobori T."/>
            <person name="van der Linden C.G."/>
            <person name="van Loo E.N."/>
            <person name="Jellen E.N."/>
            <person name="Maughan P.J."/>
            <person name="Tester M."/>
        </authorList>
    </citation>
    <scope>NUCLEOTIDE SEQUENCE [LARGE SCALE GENOMIC DNA]</scope>
    <source>
        <strain evidence="11">cv. PI 614886</strain>
    </source>
</reference>
<evidence type="ECO:0000256" key="1">
    <source>
        <dbReference type="ARBA" id="ARBA00004167"/>
    </source>
</evidence>
<dbReference type="GO" id="GO:0016020">
    <property type="term" value="C:membrane"/>
    <property type="evidence" value="ECO:0007669"/>
    <property type="project" value="UniProtKB-SubCell"/>
</dbReference>
<keyword evidence="3" id="KW-0349">Heme</keyword>